<accession>A0A1F6NBJ8</accession>
<dbReference type="Gene3D" id="3.40.50.11170">
    <property type="entry name" value="Uncharacterised protein PF08960, DUF1874"/>
    <property type="match status" value="1"/>
</dbReference>
<protein>
    <submittedName>
        <fullName evidence="1">Uncharacterized protein</fullName>
    </submittedName>
</protein>
<reference evidence="1 2" key="1">
    <citation type="journal article" date="2016" name="Nat. Commun.">
        <title>Thousands of microbial genomes shed light on interconnected biogeochemical processes in an aquifer system.</title>
        <authorList>
            <person name="Anantharaman K."/>
            <person name="Brown C.T."/>
            <person name="Hug L.A."/>
            <person name="Sharon I."/>
            <person name="Castelle C.J."/>
            <person name="Probst A.J."/>
            <person name="Thomas B.C."/>
            <person name="Singh A."/>
            <person name="Wilkins M.J."/>
            <person name="Karaoz U."/>
            <person name="Brodie E.L."/>
            <person name="Williams K.H."/>
            <person name="Hubbard S.S."/>
            <person name="Banfield J.F."/>
        </authorList>
    </citation>
    <scope>NUCLEOTIDE SEQUENCE [LARGE SCALE GENOMIC DNA]</scope>
</reference>
<dbReference type="InterPro" id="IPR037236">
    <property type="entry name" value="STIV_B116-like_sf"/>
</dbReference>
<dbReference type="STRING" id="1798689.A3I29_02850"/>
<gene>
    <name evidence="1" type="ORF">A3I29_02850</name>
</gene>
<name>A0A1F6NBJ8_9BACT</name>
<evidence type="ECO:0000313" key="1">
    <source>
        <dbReference type="EMBL" id="OGH81304.1"/>
    </source>
</evidence>
<dbReference type="EMBL" id="MFQK01000005">
    <property type="protein sequence ID" value="OGH81304.1"/>
    <property type="molecule type" value="Genomic_DNA"/>
</dbReference>
<evidence type="ECO:0000313" key="2">
    <source>
        <dbReference type="Proteomes" id="UP000178726"/>
    </source>
</evidence>
<proteinExistence type="predicted"/>
<dbReference type="Proteomes" id="UP000178726">
    <property type="component" value="Unassembled WGS sequence"/>
</dbReference>
<organism evidence="1 2">
    <name type="scientific">Candidatus Magasanikbacteria bacterium RIFCSPLOWO2_02_FULL_44_11</name>
    <dbReference type="NCBI Taxonomy" id="1798689"/>
    <lineage>
        <taxon>Bacteria</taxon>
        <taxon>Candidatus Magasanikiibacteriota</taxon>
    </lineage>
</organism>
<dbReference type="AlphaFoldDB" id="A0A1F6NBJ8"/>
<sequence>MKTYFGFGIAPSMFPDNCVIIKKKIDPEMAVSIVDEERKSGRLVYCFNPSHLATIQVMTGKYGIEGQIPHKAPAVSLVNGDRIIVMGVSGLPRLEGRHEYTPDEIAEALFTFTEWCVFTLSGT</sequence>
<comment type="caution">
    <text evidence="1">The sequence shown here is derived from an EMBL/GenBank/DDBJ whole genome shotgun (WGS) entry which is preliminary data.</text>
</comment>